<dbReference type="RefSeq" id="WP_377187925.1">
    <property type="nucleotide sequence ID" value="NZ_JBHUPD010000003.1"/>
</dbReference>
<protein>
    <submittedName>
        <fullName evidence="1">Uncharacterized protein</fullName>
    </submittedName>
</protein>
<name>A0ABW5YGW9_9SPHI</name>
<proteinExistence type="predicted"/>
<dbReference type="EMBL" id="JBHUPD010000003">
    <property type="protein sequence ID" value="MFD2874036.1"/>
    <property type="molecule type" value="Genomic_DNA"/>
</dbReference>
<keyword evidence="2" id="KW-1185">Reference proteome</keyword>
<evidence type="ECO:0000313" key="2">
    <source>
        <dbReference type="Proteomes" id="UP001597557"/>
    </source>
</evidence>
<organism evidence="1 2">
    <name type="scientific">Mucilaginibacter ximonensis</name>
    <dbReference type="NCBI Taxonomy" id="538021"/>
    <lineage>
        <taxon>Bacteria</taxon>
        <taxon>Pseudomonadati</taxon>
        <taxon>Bacteroidota</taxon>
        <taxon>Sphingobacteriia</taxon>
        <taxon>Sphingobacteriales</taxon>
        <taxon>Sphingobacteriaceae</taxon>
        <taxon>Mucilaginibacter</taxon>
    </lineage>
</organism>
<sequence length="67" mass="8076">MHSPWGLEISIIKETGWARDYLLWGISWQNVRRMFADAPRYKSVKKSSQQNEVKDMSLEELMEYWQP</sequence>
<evidence type="ECO:0000313" key="1">
    <source>
        <dbReference type="EMBL" id="MFD2874036.1"/>
    </source>
</evidence>
<gene>
    <name evidence="1" type="ORF">ACFS5N_16255</name>
</gene>
<reference evidence="2" key="1">
    <citation type="journal article" date="2019" name="Int. J. Syst. Evol. Microbiol.">
        <title>The Global Catalogue of Microorganisms (GCM) 10K type strain sequencing project: providing services to taxonomists for standard genome sequencing and annotation.</title>
        <authorList>
            <consortium name="The Broad Institute Genomics Platform"/>
            <consortium name="The Broad Institute Genome Sequencing Center for Infectious Disease"/>
            <person name="Wu L."/>
            <person name="Ma J."/>
        </authorList>
    </citation>
    <scope>NUCLEOTIDE SEQUENCE [LARGE SCALE GENOMIC DNA]</scope>
    <source>
        <strain evidence="2">KCTC 22437</strain>
    </source>
</reference>
<comment type="caution">
    <text evidence="1">The sequence shown here is derived from an EMBL/GenBank/DDBJ whole genome shotgun (WGS) entry which is preliminary data.</text>
</comment>
<accession>A0ABW5YGW9</accession>
<dbReference type="Proteomes" id="UP001597557">
    <property type="component" value="Unassembled WGS sequence"/>
</dbReference>